<dbReference type="CDD" id="cd03411">
    <property type="entry name" value="Ferrochelatase_N"/>
    <property type="match status" value="1"/>
</dbReference>
<feature type="binding site" evidence="12">
    <location>
        <position position="58"/>
    </location>
    <ligand>
        <name>Fe-coproporphyrin III</name>
        <dbReference type="ChEBI" id="CHEBI:68438"/>
    </ligand>
</feature>
<evidence type="ECO:0000256" key="2">
    <source>
        <dbReference type="ARBA" id="ARBA00007718"/>
    </source>
</evidence>
<comment type="similarity">
    <text evidence="2 12 13">Belongs to the ferrochelatase family.</text>
</comment>
<dbReference type="STRING" id="1395513.P343_04305"/>
<keyword evidence="7 12" id="KW-0408">Iron</keyword>
<keyword evidence="10 12" id="KW-0627">Porphyrin biosynthesis</keyword>
<dbReference type="FunFam" id="3.40.50.1400:FF:000009">
    <property type="entry name" value="Ferrochelatase"/>
    <property type="match status" value="1"/>
</dbReference>
<keyword evidence="8 12" id="KW-0350">Heme biosynthesis</keyword>
<dbReference type="EMBL" id="AWTC01000003">
    <property type="protein sequence ID" value="EST12870.1"/>
    <property type="molecule type" value="Genomic_DNA"/>
</dbReference>
<dbReference type="InterPro" id="IPR001015">
    <property type="entry name" value="Ferrochelatase"/>
</dbReference>
<keyword evidence="9 12" id="KW-0456">Lyase</keyword>
<feature type="binding site" evidence="12">
    <location>
        <position position="187"/>
    </location>
    <ligand>
        <name>Fe(2+)</name>
        <dbReference type="ChEBI" id="CHEBI:29033"/>
    </ligand>
</feature>
<evidence type="ECO:0000256" key="4">
    <source>
        <dbReference type="ARBA" id="ARBA00019484"/>
    </source>
</evidence>
<dbReference type="InterPro" id="IPR033659">
    <property type="entry name" value="Ferrochelatase_N"/>
</dbReference>
<dbReference type="PROSITE" id="PS00534">
    <property type="entry name" value="FERROCHELATASE"/>
    <property type="match status" value="1"/>
</dbReference>
<sequence length="321" mass="36094">MKGDAKMKKIGLLVMAYGTPYQKEDIIPYYTAIRHGHRPSDQQIADLTRRYEAIGGSSPLAKLTKEQADALENRLNAIQSDFRFKAYLGLKYIHPFIEDAVLAMRDQGIEEAVSLALAPHYSRFSVQSYIDRAQSKAQEIGNINITSIKSWFEETGFIDFWSRAIRTTFASIPEKEHDTTVVLFTAHSLPEKILKNGDPYPEQIRETAEKLASESGIAHFAQAWQSAGKTGEPWLGPDVLDQIRILHQNEGYRHFIFCPIGFVAEHLEVLYDNDQECRKLVESLGAIYHRPPMPDTDPVFIDALASAVLRACAVKPADSQA</sequence>
<reference evidence="14 15" key="1">
    <citation type="journal article" date="2013" name="Genome Announc.">
        <title>Genome Sequence of Sporolactobacillus laevolacticus DSM442, an Efficient Polymer-Grade D-Lactate Producer from Agricultural Waste Cottonseed as a Nitrogen Source.</title>
        <authorList>
            <person name="Wang H."/>
            <person name="Wang L."/>
            <person name="Ju J."/>
            <person name="Yu B."/>
            <person name="Ma Y."/>
        </authorList>
    </citation>
    <scope>NUCLEOTIDE SEQUENCE [LARGE SCALE GENOMIC DNA]</scope>
    <source>
        <strain evidence="14 15">DSM 442</strain>
    </source>
</reference>
<feature type="binding site" evidence="12">
    <location>
        <position position="129"/>
    </location>
    <ligand>
        <name>Fe-coproporphyrin III</name>
        <dbReference type="ChEBI" id="CHEBI:68438"/>
    </ligand>
</feature>
<evidence type="ECO:0000256" key="5">
    <source>
        <dbReference type="ARBA" id="ARBA00022490"/>
    </source>
</evidence>
<keyword evidence="6 12" id="KW-0479">Metal-binding</keyword>
<dbReference type="PANTHER" id="PTHR11108:SF1">
    <property type="entry name" value="FERROCHELATASE, MITOCHONDRIAL"/>
    <property type="match status" value="1"/>
</dbReference>
<dbReference type="Gene3D" id="3.40.50.1400">
    <property type="match status" value="2"/>
</dbReference>
<dbReference type="NCBIfam" id="NF009095">
    <property type="entry name" value="PRK12435.1"/>
    <property type="match status" value="1"/>
</dbReference>
<comment type="caution">
    <text evidence="14">The sequence shown here is derived from an EMBL/GenBank/DDBJ whole genome shotgun (WGS) entry which is preliminary data.</text>
</comment>
<gene>
    <name evidence="12" type="primary">cpfC</name>
    <name evidence="14" type="ORF">P343_04305</name>
</gene>
<feature type="binding site" description="axial binding residue" evidence="12">
    <location>
        <position position="17"/>
    </location>
    <ligand>
        <name>Fe-coproporphyrin III</name>
        <dbReference type="ChEBI" id="CHEBI:68438"/>
    </ligand>
    <ligandPart>
        <name>Fe</name>
        <dbReference type="ChEBI" id="CHEBI:18248"/>
    </ligandPart>
</feature>
<keyword evidence="15" id="KW-1185">Reference proteome</keyword>
<accession>V6IZG0</accession>
<evidence type="ECO:0000313" key="15">
    <source>
        <dbReference type="Proteomes" id="UP000018296"/>
    </source>
</evidence>
<evidence type="ECO:0000256" key="9">
    <source>
        <dbReference type="ARBA" id="ARBA00023239"/>
    </source>
</evidence>
<organism evidence="14 15">
    <name type="scientific">Sporolactobacillus laevolacticus DSM 442</name>
    <dbReference type="NCBI Taxonomy" id="1395513"/>
    <lineage>
        <taxon>Bacteria</taxon>
        <taxon>Bacillati</taxon>
        <taxon>Bacillota</taxon>
        <taxon>Bacilli</taxon>
        <taxon>Bacillales</taxon>
        <taxon>Sporolactobacillaceae</taxon>
        <taxon>Sporolactobacillus</taxon>
    </lineage>
</organism>
<evidence type="ECO:0000313" key="14">
    <source>
        <dbReference type="EMBL" id="EST12870.1"/>
    </source>
</evidence>
<dbReference type="GO" id="GO:0004325">
    <property type="term" value="F:ferrochelatase activity"/>
    <property type="evidence" value="ECO:0007669"/>
    <property type="project" value="UniProtKB-UniRule"/>
</dbReference>
<comment type="catalytic activity">
    <reaction evidence="11">
        <text>Fe-coproporphyrin III + 2 H(+) = coproporphyrin III + Fe(2+)</text>
        <dbReference type="Rhea" id="RHEA:49572"/>
        <dbReference type="ChEBI" id="CHEBI:15378"/>
        <dbReference type="ChEBI" id="CHEBI:29033"/>
        <dbReference type="ChEBI" id="CHEBI:68438"/>
        <dbReference type="ChEBI" id="CHEBI:131725"/>
        <dbReference type="EC" id="4.99.1.9"/>
    </reaction>
    <physiologicalReaction direction="right-to-left" evidence="11">
        <dbReference type="Rhea" id="RHEA:49574"/>
    </physiologicalReaction>
</comment>
<dbReference type="HAMAP" id="MF_00323">
    <property type="entry name" value="Ferrochelatase"/>
    <property type="match status" value="1"/>
</dbReference>
<dbReference type="UniPathway" id="UPA00252"/>
<evidence type="ECO:0000256" key="10">
    <source>
        <dbReference type="ARBA" id="ARBA00023244"/>
    </source>
</evidence>
<dbReference type="Pfam" id="PF00762">
    <property type="entry name" value="Ferrochelatase"/>
    <property type="match status" value="1"/>
</dbReference>
<dbReference type="AlphaFoldDB" id="V6IZG0"/>
<comment type="pathway">
    <text evidence="1 12 13">Porphyrin-containing compound metabolism; protoheme biosynthesis.</text>
</comment>
<comment type="subcellular location">
    <subcellularLocation>
        <location evidence="12 13">Cytoplasm</location>
    </subcellularLocation>
</comment>
<evidence type="ECO:0000256" key="7">
    <source>
        <dbReference type="ARBA" id="ARBA00023004"/>
    </source>
</evidence>
<dbReference type="InterPro" id="IPR019772">
    <property type="entry name" value="Ferrochelatase_AS"/>
</dbReference>
<feature type="binding site" evidence="12">
    <location>
        <begin position="50"/>
        <end position="51"/>
    </location>
    <ligand>
        <name>Fe-coproporphyrin III</name>
        <dbReference type="ChEBI" id="CHEBI:68438"/>
    </ligand>
</feature>
<dbReference type="GO" id="GO:0005737">
    <property type="term" value="C:cytoplasm"/>
    <property type="evidence" value="ECO:0007669"/>
    <property type="project" value="UniProtKB-SubCell"/>
</dbReference>
<dbReference type="PANTHER" id="PTHR11108">
    <property type="entry name" value="FERROCHELATASE"/>
    <property type="match status" value="1"/>
</dbReference>
<dbReference type="GO" id="GO:0046872">
    <property type="term" value="F:metal ion binding"/>
    <property type="evidence" value="ECO:0007669"/>
    <property type="project" value="UniProtKB-UniRule"/>
</dbReference>
<comment type="function">
    <text evidence="12 13">Involved in coproporphyrin-dependent heme b biosynthesis. Catalyzes the insertion of ferrous iron into coproporphyrin III to form Fe-coproporphyrin III.</text>
</comment>
<evidence type="ECO:0000256" key="8">
    <source>
        <dbReference type="ARBA" id="ARBA00023133"/>
    </source>
</evidence>
<dbReference type="SUPFAM" id="SSF53800">
    <property type="entry name" value="Chelatase"/>
    <property type="match status" value="1"/>
</dbReference>
<evidence type="ECO:0000256" key="1">
    <source>
        <dbReference type="ARBA" id="ARBA00004744"/>
    </source>
</evidence>
<name>V6IZG0_9BACL</name>
<evidence type="ECO:0000256" key="11">
    <source>
        <dbReference type="ARBA" id="ARBA00024536"/>
    </source>
</evidence>
<evidence type="ECO:0000256" key="6">
    <source>
        <dbReference type="ARBA" id="ARBA00022723"/>
    </source>
</evidence>
<dbReference type="PATRIC" id="fig|1395513.3.peg.884"/>
<dbReference type="CDD" id="cd00419">
    <property type="entry name" value="Ferrochelatase_C"/>
    <property type="match status" value="1"/>
</dbReference>
<protein>
    <recommendedName>
        <fullName evidence="4 12">Coproporphyrin III ferrochelatase</fullName>
        <ecNumber evidence="3 12">4.99.1.9</ecNumber>
    </recommendedName>
</protein>
<evidence type="ECO:0000256" key="3">
    <source>
        <dbReference type="ARBA" id="ARBA00013215"/>
    </source>
</evidence>
<dbReference type="Proteomes" id="UP000018296">
    <property type="component" value="Unassembled WGS sequence"/>
</dbReference>
<proteinExistence type="inferred from homology"/>
<dbReference type="GO" id="GO:0006783">
    <property type="term" value="P:heme biosynthetic process"/>
    <property type="evidence" value="ECO:0007669"/>
    <property type="project" value="UniProtKB-UniRule"/>
</dbReference>
<feature type="binding site" evidence="12">
    <location>
        <position position="268"/>
    </location>
    <ligand>
        <name>Fe(2+)</name>
        <dbReference type="ChEBI" id="CHEBI:29033"/>
    </ligand>
</feature>
<feature type="binding site" evidence="12">
    <location>
        <position position="34"/>
    </location>
    <ligand>
        <name>Fe-coproporphyrin III</name>
        <dbReference type="ChEBI" id="CHEBI:68438"/>
    </ligand>
</feature>
<keyword evidence="5 12" id="KW-0963">Cytoplasm</keyword>
<evidence type="ECO:0000256" key="12">
    <source>
        <dbReference type="HAMAP-Rule" id="MF_00323"/>
    </source>
</evidence>
<dbReference type="NCBIfam" id="TIGR00109">
    <property type="entry name" value="hemH"/>
    <property type="match status" value="1"/>
</dbReference>
<evidence type="ECO:0000256" key="13">
    <source>
        <dbReference type="RuleBase" id="RU000607"/>
    </source>
</evidence>
<dbReference type="InterPro" id="IPR033644">
    <property type="entry name" value="Ferrochelatase_C"/>
</dbReference>
<dbReference type="EC" id="4.99.1.9" evidence="3 12"/>
<dbReference type="eggNOG" id="COG0276">
    <property type="taxonomic scope" value="Bacteria"/>
</dbReference>